<reference evidence="3 4" key="1">
    <citation type="submission" date="2021-02" db="EMBL/GenBank/DDBJ databases">
        <title>De Novo genome assembly of isolated myxobacteria.</title>
        <authorList>
            <person name="Stevens D.C."/>
        </authorList>
    </citation>
    <scope>NUCLEOTIDE SEQUENCE [LARGE SCALE GENOMIC DNA]</scope>
    <source>
        <strain evidence="3 4">SCHIC003</strain>
    </source>
</reference>
<gene>
    <name evidence="3" type="ORF">JY572_00920</name>
</gene>
<evidence type="ECO:0000256" key="1">
    <source>
        <dbReference type="SAM" id="MobiDB-lite"/>
    </source>
</evidence>
<name>A0ABX7N7F9_9BACT</name>
<evidence type="ECO:0000256" key="2">
    <source>
        <dbReference type="SAM" id="SignalP"/>
    </source>
</evidence>
<organism evidence="3 4">
    <name type="scientific">Myxococcus landrumensis</name>
    <dbReference type="NCBI Taxonomy" id="2813577"/>
    <lineage>
        <taxon>Bacteria</taxon>
        <taxon>Pseudomonadati</taxon>
        <taxon>Myxococcota</taxon>
        <taxon>Myxococcia</taxon>
        <taxon>Myxococcales</taxon>
        <taxon>Cystobacterineae</taxon>
        <taxon>Myxococcaceae</taxon>
        <taxon>Myxococcus</taxon>
    </lineage>
</organism>
<keyword evidence="4" id="KW-1185">Reference proteome</keyword>
<protein>
    <recommendedName>
        <fullName evidence="5">Outer membrane protein beta-barrel domain-containing protein</fullName>
    </recommendedName>
</protein>
<evidence type="ECO:0008006" key="5">
    <source>
        <dbReference type="Google" id="ProtNLM"/>
    </source>
</evidence>
<evidence type="ECO:0000313" key="4">
    <source>
        <dbReference type="Proteomes" id="UP000663090"/>
    </source>
</evidence>
<dbReference type="Proteomes" id="UP000663090">
    <property type="component" value="Chromosome"/>
</dbReference>
<feature type="region of interest" description="Disordered" evidence="1">
    <location>
        <begin position="27"/>
        <end position="47"/>
    </location>
</feature>
<proteinExistence type="predicted"/>
<dbReference type="EMBL" id="CP071091">
    <property type="protein sequence ID" value="QSQ14687.1"/>
    <property type="molecule type" value="Genomic_DNA"/>
</dbReference>
<keyword evidence="2" id="KW-0732">Signal</keyword>
<evidence type="ECO:0000313" key="3">
    <source>
        <dbReference type="EMBL" id="QSQ14687.1"/>
    </source>
</evidence>
<feature type="chain" id="PRO_5045265761" description="Outer membrane protein beta-barrel domain-containing protein" evidence="2">
    <location>
        <begin position="27"/>
        <end position="259"/>
    </location>
</feature>
<sequence>MRTVTVKTWLTRCLVGGLLASAPALAQDDDPYAYPEEDPGPTQEQIDEEEAAEYRRRFTDQAEEFRRVSEQEGEDGDFKELAGIDDPNKGFAVELLAGALLLSSPQGRFSDTTIGLGVRATWEYGRILNIEPLREALWADIRWTFGGQSDGTQFIKGSSTYHYFTIAPAYELKFGKSDFGVFGQVGGGISYMATSITVDTKETEVNGIKPVIQYGLGLRGRPRLTRDGNLRLALRLEAIGYRRGYLNDFFLGGSVGVAF</sequence>
<accession>A0ABX7N7F9</accession>
<dbReference type="RefSeq" id="WP_206716450.1">
    <property type="nucleotide sequence ID" value="NZ_CP071091.1"/>
</dbReference>
<feature type="signal peptide" evidence="2">
    <location>
        <begin position="1"/>
        <end position="26"/>
    </location>
</feature>